<dbReference type="RefSeq" id="WP_179227936.1">
    <property type="nucleotide sequence ID" value="NZ_JACBKA010000019.1"/>
</dbReference>
<keyword evidence="2 6" id="KW-0808">Transferase</keyword>
<proteinExistence type="inferred from homology"/>
<keyword evidence="4" id="KW-0680">Restriction system</keyword>
<gene>
    <name evidence="9" type="ORF">HZI69_07940</name>
</gene>
<dbReference type="InterPro" id="IPR031303">
    <property type="entry name" value="C5_meth_CS"/>
</dbReference>
<dbReference type="NCBIfam" id="TIGR00675">
    <property type="entry name" value="dcm"/>
    <property type="match status" value="1"/>
</dbReference>
<keyword evidence="3 6" id="KW-0949">S-adenosyl-L-methionine</keyword>
<dbReference type="EC" id="2.1.1.37" evidence="8"/>
<reference evidence="9 10" key="1">
    <citation type="submission" date="2020-07" db="EMBL/GenBank/DDBJ databases">
        <title>Genus Haemophilus, Bergeys manual.</title>
        <authorList>
            <person name="Noerskov-Lauritsen N."/>
        </authorList>
    </citation>
    <scope>NUCLEOTIDE SEQUENCE [LARGE SCALE GENOMIC DNA]</scope>
    <source>
        <strain evidence="9 10">CCUG30047</strain>
    </source>
</reference>
<dbReference type="Gene3D" id="3.90.120.10">
    <property type="entry name" value="DNA Methylase, subunit A, domain 2"/>
    <property type="match status" value="1"/>
</dbReference>
<evidence type="ECO:0000256" key="2">
    <source>
        <dbReference type="ARBA" id="ARBA00022679"/>
    </source>
</evidence>
<feature type="active site" evidence="6">
    <location>
        <position position="120"/>
    </location>
</feature>
<dbReference type="PROSITE" id="PS51679">
    <property type="entry name" value="SAM_MT_C5"/>
    <property type="match status" value="1"/>
</dbReference>
<dbReference type="PRINTS" id="PR00105">
    <property type="entry name" value="C5METTRFRASE"/>
</dbReference>
<dbReference type="Proteomes" id="UP000590599">
    <property type="component" value="Unassembled WGS sequence"/>
</dbReference>
<dbReference type="Pfam" id="PF00145">
    <property type="entry name" value="DNA_methylase"/>
    <property type="match status" value="2"/>
</dbReference>
<dbReference type="InterPro" id="IPR050390">
    <property type="entry name" value="C5-Methyltransferase"/>
</dbReference>
<dbReference type="EMBL" id="JACBKA010000019">
    <property type="protein sequence ID" value="NYA27760.1"/>
    <property type="molecule type" value="Genomic_DNA"/>
</dbReference>
<dbReference type="InterPro" id="IPR029063">
    <property type="entry name" value="SAM-dependent_MTases_sf"/>
</dbReference>
<evidence type="ECO:0000313" key="9">
    <source>
        <dbReference type="EMBL" id="NYA27760.1"/>
    </source>
</evidence>
<evidence type="ECO:0000256" key="1">
    <source>
        <dbReference type="ARBA" id="ARBA00022603"/>
    </source>
</evidence>
<dbReference type="InterPro" id="IPR001525">
    <property type="entry name" value="C5_MeTfrase"/>
</dbReference>
<dbReference type="Gene3D" id="3.40.50.150">
    <property type="entry name" value="Vaccinia Virus protein VP39"/>
    <property type="match status" value="1"/>
</dbReference>
<dbReference type="GO" id="GO:0009307">
    <property type="term" value="P:DNA restriction-modification system"/>
    <property type="evidence" value="ECO:0007669"/>
    <property type="project" value="UniProtKB-KW"/>
</dbReference>
<evidence type="ECO:0000313" key="10">
    <source>
        <dbReference type="Proteomes" id="UP000590599"/>
    </source>
</evidence>
<dbReference type="GO" id="GO:0003886">
    <property type="term" value="F:DNA (cytosine-5-)-methyltransferase activity"/>
    <property type="evidence" value="ECO:0007669"/>
    <property type="project" value="UniProtKB-EC"/>
</dbReference>
<evidence type="ECO:0000256" key="6">
    <source>
        <dbReference type="PROSITE-ProRule" id="PRU01016"/>
    </source>
</evidence>
<evidence type="ECO:0000256" key="5">
    <source>
        <dbReference type="ARBA" id="ARBA00047422"/>
    </source>
</evidence>
<protein>
    <recommendedName>
        <fullName evidence="8">Cytosine-specific methyltransferase</fullName>
        <ecNumber evidence="8">2.1.1.37</ecNumber>
    </recommendedName>
</protein>
<dbReference type="SUPFAM" id="SSF53335">
    <property type="entry name" value="S-adenosyl-L-methionine-dependent methyltransferases"/>
    <property type="match status" value="1"/>
</dbReference>
<name>A0A852PTI0_HAEHA</name>
<organism evidence="9 10">
    <name type="scientific">Haemophilus haemolyticus</name>
    <dbReference type="NCBI Taxonomy" id="726"/>
    <lineage>
        <taxon>Bacteria</taxon>
        <taxon>Pseudomonadati</taxon>
        <taxon>Pseudomonadota</taxon>
        <taxon>Gammaproteobacteria</taxon>
        <taxon>Pasteurellales</taxon>
        <taxon>Pasteurellaceae</taxon>
        <taxon>Haemophilus</taxon>
    </lineage>
</organism>
<comment type="similarity">
    <text evidence="6 7">Belongs to the class I-like SAM-binding methyltransferase superfamily. C5-methyltransferase family.</text>
</comment>
<dbReference type="GO" id="GO:0044027">
    <property type="term" value="P:negative regulation of gene expression via chromosomal CpG island methylation"/>
    <property type="evidence" value="ECO:0007669"/>
    <property type="project" value="TreeGrafter"/>
</dbReference>
<evidence type="ECO:0000256" key="8">
    <source>
        <dbReference type="RuleBase" id="RU000417"/>
    </source>
</evidence>
<comment type="caution">
    <text evidence="9">The sequence shown here is derived from an EMBL/GenBank/DDBJ whole genome shotgun (WGS) entry which is preliminary data.</text>
</comment>
<dbReference type="GO" id="GO:0032259">
    <property type="term" value="P:methylation"/>
    <property type="evidence" value="ECO:0007669"/>
    <property type="project" value="UniProtKB-KW"/>
</dbReference>
<dbReference type="PANTHER" id="PTHR10629:SF52">
    <property type="entry name" value="DNA (CYTOSINE-5)-METHYLTRANSFERASE 1"/>
    <property type="match status" value="1"/>
</dbReference>
<dbReference type="PROSITE" id="PS00094">
    <property type="entry name" value="C5_MTASE_1"/>
    <property type="match status" value="1"/>
</dbReference>
<evidence type="ECO:0000256" key="3">
    <source>
        <dbReference type="ARBA" id="ARBA00022691"/>
    </source>
</evidence>
<dbReference type="PANTHER" id="PTHR10629">
    <property type="entry name" value="CYTOSINE-SPECIFIC METHYLTRANSFERASE"/>
    <property type="match status" value="1"/>
</dbReference>
<accession>A0A852PTI0</accession>
<keyword evidence="1 6" id="KW-0489">Methyltransferase</keyword>
<dbReference type="GO" id="GO:0003677">
    <property type="term" value="F:DNA binding"/>
    <property type="evidence" value="ECO:0007669"/>
    <property type="project" value="TreeGrafter"/>
</dbReference>
<evidence type="ECO:0000256" key="7">
    <source>
        <dbReference type="RuleBase" id="RU000416"/>
    </source>
</evidence>
<dbReference type="InterPro" id="IPR018117">
    <property type="entry name" value="C5_DNA_meth_AS"/>
</dbReference>
<sequence>MSEKIRFLDLFAGAGGLSEGFIQAGFDPIAHIESDKAACFTLKTRMVYHWLKSNKKEQIYVDYLNGRINRNDFYNSAPKVVIDSIINKEISEENLNEIFSLVDILLDGNKLDLIVGGPPCQAYSLVGRSCDTNKMIGDRRNYLYIFYGEFLKRYKPKFFIFENVTGLLSAKDNNGQRYFDEMCLLFKKIGYSIEYQVLNANDHGVLQARKRIILVGYQGEKSGFYPKLDIWKPKVSVSEIFNDLPSIRAGQGNVRGCNIKPYKGRWLYESGIKNKNIPVTWHIARPNNSQDLEIYRKTIELWVKDKKRLEYNDLPEYLKTHNNRNSFVDRFKVVAADLPAAHTVLAHLSKDGHYYIHPDIKQNRSITPREAARLQTFPDDYYFEGITEKPSRTAAFRQIGNAVPVLLAKQIAEKLMEKWI</sequence>
<evidence type="ECO:0000256" key="4">
    <source>
        <dbReference type="ARBA" id="ARBA00022747"/>
    </source>
</evidence>
<dbReference type="AlphaFoldDB" id="A0A852PTI0"/>
<dbReference type="PROSITE" id="PS00095">
    <property type="entry name" value="C5_MTASE_2"/>
    <property type="match status" value="1"/>
</dbReference>
<comment type="catalytic activity">
    <reaction evidence="5 8">
        <text>a 2'-deoxycytidine in DNA + S-adenosyl-L-methionine = a 5-methyl-2'-deoxycytidine in DNA + S-adenosyl-L-homocysteine + H(+)</text>
        <dbReference type="Rhea" id="RHEA:13681"/>
        <dbReference type="Rhea" id="RHEA-COMP:11369"/>
        <dbReference type="Rhea" id="RHEA-COMP:11370"/>
        <dbReference type="ChEBI" id="CHEBI:15378"/>
        <dbReference type="ChEBI" id="CHEBI:57856"/>
        <dbReference type="ChEBI" id="CHEBI:59789"/>
        <dbReference type="ChEBI" id="CHEBI:85452"/>
        <dbReference type="ChEBI" id="CHEBI:85454"/>
        <dbReference type="EC" id="2.1.1.37"/>
    </reaction>
</comment>